<sequence length="66" mass="7914">MVKCYLQLASQNMRSCANICYNILKKLEIPKIMMYWGVGLYYTRYLQRNSNKKEDQFISLKGKRNI</sequence>
<gene>
    <name evidence="1" type="ORF">DASC09_050250</name>
</gene>
<evidence type="ECO:0000313" key="2">
    <source>
        <dbReference type="Proteomes" id="UP001360560"/>
    </source>
</evidence>
<name>A0AAV5QTZ2_9ASCO</name>
<dbReference type="Proteomes" id="UP001360560">
    <property type="component" value="Unassembled WGS sequence"/>
</dbReference>
<dbReference type="GeneID" id="90075675"/>
<dbReference type="AlphaFoldDB" id="A0AAV5QTZ2"/>
<evidence type="ECO:0000313" key="1">
    <source>
        <dbReference type="EMBL" id="GMM37700.1"/>
    </source>
</evidence>
<protein>
    <submittedName>
        <fullName evidence="1">Uncharacterized protein</fullName>
    </submittedName>
</protein>
<keyword evidence="2" id="KW-1185">Reference proteome</keyword>
<proteinExistence type="predicted"/>
<reference evidence="1 2" key="1">
    <citation type="journal article" date="2023" name="Elife">
        <title>Identification of key yeast species and microbe-microbe interactions impacting larval growth of Drosophila in the wild.</title>
        <authorList>
            <person name="Mure A."/>
            <person name="Sugiura Y."/>
            <person name="Maeda R."/>
            <person name="Honda K."/>
            <person name="Sakurai N."/>
            <person name="Takahashi Y."/>
            <person name="Watada M."/>
            <person name="Katoh T."/>
            <person name="Gotoh A."/>
            <person name="Gotoh Y."/>
            <person name="Taniguchi I."/>
            <person name="Nakamura K."/>
            <person name="Hayashi T."/>
            <person name="Katayama T."/>
            <person name="Uemura T."/>
            <person name="Hattori Y."/>
        </authorList>
    </citation>
    <scope>NUCLEOTIDE SEQUENCE [LARGE SCALE GENOMIC DNA]</scope>
    <source>
        <strain evidence="1 2">SC-9</strain>
    </source>
</reference>
<dbReference type="EMBL" id="BTFZ01000012">
    <property type="protein sequence ID" value="GMM37700.1"/>
    <property type="molecule type" value="Genomic_DNA"/>
</dbReference>
<comment type="caution">
    <text evidence="1">The sequence shown here is derived from an EMBL/GenBank/DDBJ whole genome shotgun (WGS) entry which is preliminary data.</text>
</comment>
<organism evidence="1 2">
    <name type="scientific">Saccharomycopsis crataegensis</name>
    <dbReference type="NCBI Taxonomy" id="43959"/>
    <lineage>
        <taxon>Eukaryota</taxon>
        <taxon>Fungi</taxon>
        <taxon>Dikarya</taxon>
        <taxon>Ascomycota</taxon>
        <taxon>Saccharomycotina</taxon>
        <taxon>Saccharomycetes</taxon>
        <taxon>Saccharomycopsidaceae</taxon>
        <taxon>Saccharomycopsis</taxon>
    </lineage>
</organism>
<accession>A0AAV5QTZ2</accession>
<dbReference type="RefSeq" id="XP_064854696.1">
    <property type="nucleotide sequence ID" value="XM_064998624.1"/>
</dbReference>